<dbReference type="Proteomes" id="UP000002190">
    <property type="component" value="Chromosome 3"/>
</dbReference>
<reference evidence="2" key="1">
    <citation type="submission" date="2010-04" db="EMBL/GenBank/DDBJ databases">
        <title>Complete sequence of chromosome 3 of Burkholderia sp. CCGE1002.</title>
        <authorList>
            <consortium name="US DOE Joint Genome Institute"/>
            <person name="Lucas S."/>
            <person name="Copeland A."/>
            <person name="Lapidus A."/>
            <person name="Cheng J.-F."/>
            <person name="Bruce D."/>
            <person name="Goodwin L."/>
            <person name="Pitluck S."/>
            <person name="Chertkov O."/>
            <person name="Detter J.C."/>
            <person name="Han C."/>
            <person name="Tapia R."/>
            <person name="Land M."/>
            <person name="Hauser L."/>
            <person name="Kyrpides N."/>
            <person name="Ovchinnikova G."/>
            <person name="Martinez-Romero E."/>
            <person name="Hernandez M.A.R."/>
            <person name="Tiedje J.M."/>
            <person name="Woyke T."/>
        </authorList>
    </citation>
    <scope>NUCLEOTIDE SEQUENCE [LARGE SCALE GENOMIC DNA]</scope>
    <source>
        <strain evidence="2">CCGE1002</strain>
    </source>
</reference>
<evidence type="ECO:0000313" key="2">
    <source>
        <dbReference type="Proteomes" id="UP000002190"/>
    </source>
</evidence>
<proteinExistence type="predicted"/>
<organism evidence="1 2">
    <name type="scientific">Paraburkholderia atlantica</name>
    <dbReference type="NCBI Taxonomy" id="2654982"/>
    <lineage>
        <taxon>Bacteria</taxon>
        <taxon>Pseudomonadati</taxon>
        <taxon>Pseudomonadota</taxon>
        <taxon>Betaproteobacteria</taxon>
        <taxon>Burkholderiales</taxon>
        <taxon>Burkholderiaceae</taxon>
        <taxon>Paraburkholderia</taxon>
    </lineage>
</organism>
<dbReference type="KEGG" id="bge:BC1002_5609"/>
<protein>
    <recommendedName>
        <fullName evidence="3">DUF2946 domain-containing protein</fullName>
    </recommendedName>
</protein>
<dbReference type="HOGENOM" id="CLU_115744_0_0_4"/>
<dbReference type="AlphaFoldDB" id="D5WJY1"/>
<gene>
    <name evidence="1" type="ordered locus">BC1002_5609</name>
</gene>
<dbReference type="STRING" id="640511.BC1002_5609"/>
<evidence type="ECO:0008006" key="3">
    <source>
        <dbReference type="Google" id="ProtNLM"/>
    </source>
</evidence>
<reference evidence="1 2" key="2">
    <citation type="journal article" date="2012" name="J. Bacteriol.">
        <title>Genome Sequences of Burkholderia sp. Strains CCGE1002 and H160, Isolated from Legume Nodules in Mexico and Brazil.</title>
        <authorList>
            <person name="Ormeno-Orrillo E."/>
            <person name="Rogel M.A."/>
            <person name="Chueire L.M."/>
            <person name="Tiedje J.M."/>
            <person name="Martinez-Romero E."/>
            <person name="Hungria M."/>
        </authorList>
    </citation>
    <scope>NUCLEOTIDE SEQUENCE [LARGE SCALE GENOMIC DNA]</scope>
    <source>
        <strain evidence="1 2">CCGE1002</strain>
    </source>
</reference>
<evidence type="ECO:0000313" key="1">
    <source>
        <dbReference type="EMBL" id="ADG19527.1"/>
    </source>
</evidence>
<sequence>MLNFAPMSYWRKIILVVLLTLSLPVQSFATVSMICAASEAVGDDTTAPHVHRGDSVDGHALVSDDDGHHGHDHTGVHHAHGCLTCASCCVGAAIPVVPAASAWTDQAHFPVPPSPAARVASFLTSGIERPPRLILV</sequence>
<dbReference type="EMBL" id="CP002015">
    <property type="protein sequence ID" value="ADG19527.1"/>
    <property type="molecule type" value="Genomic_DNA"/>
</dbReference>
<dbReference type="eggNOG" id="ENOG5033C78">
    <property type="taxonomic scope" value="Bacteria"/>
</dbReference>
<name>D5WJY1_PARAM</name>
<accession>D5WJY1</accession>